<dbReference type="PROSITE" id="PS50995">
    <property type="entry name" value="HTH_MARR_2"/>
    <property type="match status" value="1"/>
</dbReference>
<evidence type="ECO:0000256" key="2">
    <source>
        <dbReference type="ARBA" id="ARBA00023125"/>
    </source>
</evidence>
<comment type="caution">
    <text evidence="5">The sequence shown here is derived from an EMBL/GenBank/DDBJ whole genome shotgun (WGS) entry which is preliminary data.</text>
</comment>
<evidence type="ECO:0000256" key="3">
    <source>
        <dbReference type="ARBA" id="ARBA00023163"/>
    </source>
</evidence>
<name>A0A4R2P8C6_9BACL</name>
<dbReference type="GO" id="GO:0003700">
    <property type="term" value="F:DNA-binding transcription factor activity"/>
    <property type="evidence" value="ECO:0007669"/>
    <property type="project" value="InterPro"/>
</dbReference>
<dbReference type="InterPro" id="IPR036388">
    <property type="entry name" value="WH-like_DNA-bd_sf"/>
</dbReference>
<dbReference type="GO" id="GO:0003677">
    <property type="term" value="F:DNA binding"/>
    <property type="evidence" value="ECO:0007669"/>
    <property type="project" value="UniProtKB-KW"/>
</dbReference>
<organism evidence="5 6">
    <name type="scientific">Scopulibacillus darangshiensis</name>
    <dbReference type="NCBI Taxonomy" id="442528"/>
    <lineage>
        <taxon>Bacteria</taxon>
        <taxon>Bacillati</taxon>
        <taxon>Bacillota</taxon>
        <taxon>Bacilli</taxon>
        <taxon>Bacillales</taxon>
        <taxon>Sporolactobacillaceae</taxon>
        <taxon>Scopulibacillus</taxon>
    </lineage>
</organism>
<protein>
    <submittedName>
        <fullName evidence="5">DNA-binding MarR family transcriptional regulator</fullName>
    </submittedName>
</protein>
<evidence type="ECO:0000256" key="1">
    <source>
        <dbReference type="ARBA" id="ARBA00023015"/>
    </source>
</evidence>
<dbReference type="AlphaFoldDB" id="A0A4R2P8C6"/>
<evidence type="ECO:0000313" key="6">
    <source>
        <dbReference type="Proteomes" id="UP000295416"/>
    </source>
</evidence>
<reference evidence="5 6" key="1">
    <citation type="submission" date="2019-03" db="EMBL/GenBank/DDBJ databases">
        <title>Genomic Encyclopedia of Type Strains, Phase IV (KMG-IV): sequencing the most valuable type-strain genomes for metagenomic binning, comparative biology and taxonomic classification.</title>
        <authorList>
            <person name="Goeker M."/>
        </authorList>
    </citation>
    <scope>NUCLEOTIDE SEQUENCE [LARGE SCALE GENOMIC DNA]</scope>
    <source>
        <strain evidence="5 6">DSM 19377</strain>
    </source>
</reference>
<dbReference type="InterPro" id="IPR036390">
    <property type="entry name" value="WH_DNA-bd_sf"/>
</dbReference>
<accession>A0A4R2P8C6</accession>
<evidence type="ECO:0000259" key="4">
    <source>
        <dbReference type="PROSITE" id="PS50995"/>
    </source>
</evidence>
<dbReference type="SUPFAM" id="SSF46785">
    <property type="entry name" value="Winged helix' DNA-binding domain"/>
    <property type="match status" value="1"/>
</dbReference>
<keyword evidence="1" id="KW-0805">Transcription regulation</keyword>
<dbReference type="Pfam" id="PF12802">
    <property type="entry name" value="MarR_2"/>
    <property type="match status" value="1"/>
</dbReference>
<keyword evidence="2 5" id="KW-0238">DNA-binding</keyword>
<dbReference type="PRINTS" id="PR00598">
    <property type="entry name" value="HTHMARR"/>
</dbReference>
<proteinExistence type="predicted"/>
<dbReference type="PANTHER" id="PTHR42756">
    <property type="entry name" value="TRANSCRIPTIONAL REGULATOR, MARR"/>
    <property type="match status" value="1"/>
</dbReference>
<dbReference type="PANTHER" id="PTHR42756:SF1">
    <property type="entry name" value="TRANSCRIPTIONAL REPRESSOR OF EMRAB OPERON"/>
    <property type="match status" value="1"/>
</dbReference>
<dbReference type="Proteomes" id="UP000295416">
    <property type="component" value="Unassembled WGS sequence"/>
</dbReference>
<dbReference type="SMART" id="SM00347">
    <property type="entry name" value="HTH_MARR"/>
    <property type="match status" value="1"/>
</dbReference>
<dbReference type="InterPro" id="IPR000835">
    <property type="entry name" value="HTH_MarR-typ"/>
</dbReference>
<gene>
    <name evidence="5" type="ORF">EV207_10587</name>
</gene>
<dbReference type="EMBL" id="SLXK01000005">
    <property type="protein sequence ID" value="TCP30558.1"/>
    <property type="molecule type" value="Genomic_DNA"/>
</dbReference>
<dbReference type="Gene3D" id="1.10.10.10">
    <property type="entry name" value="Winged helix-like DNA-binding domain superfamily/Winged helix DNA-binding domain"/>
    <property type="match status" value="1"/>
</dbReference>
<feature type="domain" description="HTH marR-type" evidence="4">
    <location>
        <begin position="6"/>
        <end position="141"/>
    </location>
</feature>
<dbReference type="RefSeq" id="WP_207902924.1">
    <property type="nucleotide sequence ID" value="NZ_SLXK01000005.1"/>
</dbReference>
<keyword evidence="3" id="KW-0804">Transcription</keyword>
<keyword evidence="6" id="KW-1185">Reference proteome</keyword>
<evidence type="ECO:0000313" key="5">
    <source>
        <dbReference type="EMBL" id="TCP30558.1"/>
    </source>
</evidence>
<sequence length="156" mass="18267">MDNKITEKLVERYERVQFAVHKKAQLLMRGEIGEELTTEQHATLRHIKHFGPSTSTQLAEAFLVKKSAITAIINRLIDKKMITRRRDQNDRRVIYLSLTDYGEEIYKQCEDKIHALVGSFITQFEPKEIELFLNTFEKLEKILDKQILDMSEGAEK</sequence>